<keyword evidence="8" id="KW-1185">Reference proteome</keyword>
<feature type="transmembrane region" description="Helical" evidence="6">
    <location>
        <begin position="26"/>
        <end position="44"/>
    </location>
</feature>
<dbReference type="EMBL" id="JABAYA010000026">
    <property type="protein sequence ID" value="KAF7729306.1"/>
    <property type="molecule type" value="Genomic_DNA"/>
</dbReference>
<gene>
    <name evidence="7" type="primary">TMEM19</name>
    <name evidence="7" type="ORF">EC973_004562</name>
</gene>
<evidence type="ECO:0000256" key="4">
    <source>
        <dbReference type="ARBA" id="ARBA00022989"/>
    </source>
</evidence>
<evidence type="ECO:0000256" key="3">
    <source>
        <dbReference type="ARBA" id="ARBA00022692"/>
    </source>
</evidence>
<evidence type="ECO:0000256" key="2">
    <source>
        <dbReference type="ARBA" id="ARBA00009012"/>
    </source>
</evidence>
<comment type="similarity">
    <text evidence="2">Belongs to the TMEM19 family.</text>
</comment>
<dbReference type="PANTHER" id="PTHR13353">
    <property type="entry name" value="TRANSMEMBRANE PROTEIN 19"/>
    <property type="match status" value="1"/>
</dbReference>
<comment type="caution">
    <text evidence="7">The sequence shown here is derived from an EMBL/GenBank/DDBJ whole genome shotgun (WGS) entry which is preliminary data.</text>
</comment>
<evidence type="ECO:0000256" key="5">
    <source>
        <dbReference type="ARBA" id="ARBA00023136"/>
    </source>
</evidence>
<dbReference type="Pfam" id="PF01940">
    <property type="entry name" value="DUF92"/>
    <property type="match status" value="1"/>
</dbReference>
<keyword evidence="4 6" id="KW-1133">Transmembrane helix</keyword>
<keyword evidence="5 6" id="KW-0472">Membrane</keyword>
<feature type="transmembrane region" description="Helical" evidence="6">
    <location>
        <begin position="108"/>
        <end position="130"/>
    </location>
</feature>
<evidence type="ECO:0000313" key="7">
    <source>
        <dbReference type="EMBL" id="KAF7729306.1"/>
    </source>
</evidence>
<protein>
    <submittedName>
        <fullName evidence="7">Transmembrane protein 19</fullName>
    </submittedName>
</protein>
<sequence length="248" mass="27201">MTFKAETKKKLECDYEQSSERNIIQVICNGLMGGITVTLFQLYAESSTTCYNLSRWGTILLWANVGHYACCAGDTWASELGILNKHQPFLITRFKRVPPGTNGGVSPLGLAASIAGGTVIGLSGAIAVALDKRCIVFPWQLVLLGTVAGLGGSLIDSLLGATVQCSLYSQKQKMIIPKERRDQDTVIISGYDLLDNHQVRLALETEDKGVNMKTGQFRILIAHGMFEWTSRLMVLYQLKTGKKNYCST</sequence>
<dbReference type="OrthoDB" id="30881at2759"/>
<reference evidence="7" key="1">
    <citation type="submission" date="2020-01" db="EMBL/GenBank/DDBJ databases">
        <title>Genome Sequencing of Three Apophysomyces-Like Fungal Strains Confirms a Novel Fungal Genus in the Mucoromycota with divergent Burkholderia-like Endosymbiotic Bacteria.</title>
        <authorList>
            <person name="Stajich J.E."/>
            <person name="Macias A.M."/>
            <person name="Carter-House D."/>
            <person name="Lovett B."/>
            <person name="Kasson L.R."/>
            <person name="Berry K."/>
            <person name="Grigoriev I."/>
            <person name="Chang Y."/>
            <person name="Spatafora J."/>
            <person name="Kasson M.T."/>
        </authorList>
    </citation>
    <scope>NUCLEOTIDE SEQUENCE</scope>
    <source>
        <strain evidence="7">NRRL A-21654</strain>
    </source>
</reference>
<name>A0A8H7BUY0_9FUNG</name>
<dbReference type="Proteomes" id="UP000605846">
    <property type="component" value="Unassembled WGS sequence"/>
</dbReference>
<evidence type="ECO:0000256" key="1">
    <source>
        <dbReference type="ARBA" id="ARBA00004141"/>
    </source>
</evidence>
<dbReference type="GO" id="GO:0016020">
    <property type="term" value="C:membrane"/>
    <property type="evidence" value="ECO:0007669"/>
    <property type="project" value="UniProtKB-SubCell"/>
</dbReference>
<accession>A0A8H7BUY0</accession>
<organism evidence="7 8">
    <name type="scientific">Apophysomyces ossiformis</name>
    <dbReference type="NCBI Taxonomy" id="679940"/>
    <lineage>
        <taxon>Eukaryota</taxon>
        <taxon>Fungi</taxon>
        <taxon>Fungi incertae sedis</taxon>
        <taxon>Mucoromycota</taxon>
        <taxon>Mucoromycotina</taxon>
        <taxon>Mucoromycetes</taxon>
        <taxon>Mucorales</taxon>
        <taxon>Mucorineae</taxon>
        <taxon>Mucoraceae</taxon>
        <taxon>Apophysomyces</taxon>
    </lineage>
</organism>
<keyword evidence="3 6" id="KW-0812">Transmembrane</keyword>
<dbReference type="PANTHER" id="PTHR13353:SF5">
    <property type="entry name" value="TRANSMEMBRANE PROTEIN 19"/>
    <property type="match status" value="1"/>
</dbReference>
<dbReference type="AlphaFoldDB" id="A0A8H7BUY0"/>
<comment type="subcellular location">
    <subcellularLocation>
        <location evidence="1">Membrane</location>
        <topology evidence="1">Multi-pass membrane protein</topology>
    </subcellularLocation>
</comment>
<feature type="transmembrane region" description="Helical" evidence="6">
    <location>
        <begin position="142"/>
        <end position="163"/>
    </location>
</feature>
<dbReference type="InterPro" id="IPR002794">
    <property type="entry name" value="DUF92_TMEM19"/>
</dbReference>
<evidence type="ECO:0000313" key="8">
    <source>
        <dbReference type="Proteomes" id="UP000605846"/>
    </source>
</evidence>
<evidence type="ECO:0000256" key="6">
    <source>
        <dbReference type="SAM" id="Phobius"/>
    </source>
</evidence>
<proteinExistence type="inferred from homology"/>